<dbReference type="InterPro" id="IPR002725">
    <property type="entry name" value="YgjP-like_metallopeptidase"/>
</dbReference>
<dbReference type="RefSeq" id="WP_106337981.1">
    <property type="nucleotide sequence ID" value="NZ_PVZS01000017.1"/>
</dbReference>
<dbReference type="AlphaFoldDB" id="A0A2T1HQY9"/>
<dbReference type="OrthoDB" id="9795402at2"/>
<dbReference type="CDD" id="cd07344">
    <property type="entry name" value="M48_yhfN_like"/>
    <property type="match status" value="1"/>
</dbReference>
<reference evidence="3" key="1">
    <citation type="submission" date="2018-03" db="EMBL/GenBank/DDBJ databases">
        <authorList>
            <person name="Sun L."/>
            <person name="Liu H."/>
            <person name="Chen W."/>
            <person name="Huang K."/>
            <person name="Liu W."/>
            <person name="Gao X."/>
        </authorList>
    </citation>
    <scope>NUCLEOTIDE SEQUENCE [LARGE SCALE GENOMIC DNA]</scope>
    <source>
        <strain evidence="3">SH9</strain>
    </source>
</reference>
<proteinExistence type="predicted"/>
<keyword evidence="2" id="KW-0378">Hydrolase</keyword>
<dbReference type="EMBL" id="PVZS01000017">
    <property type="protein sequence ID" value="PSC04074.1"/>
    <property type="molecule type" value="Genomic_DNA"/>
</dbReference>
<dbReference type="Gene3D" id="3.30.2010.10">
    <property type="entry name" value="Metalloproteases ('zincins'), catalytic domain"/>
    <property type="match status" value="1"/>
</dbReference>
<dbReference type="PANTHER" id="PTHR30399">
    <property type="entry name" value="UNCHARACTERIZED PROTEIN YGJP"/>
    <property type="match status" value="1"/>
</dbReference>
<sequence>MILGLRVPRPQARQTDPSHIEVRHNGDVFRVVVRRMSAARRFTLRVSAATGGVVLTLPARADLRTAADFAARHGGWIAARMARLPDEARLIPGAAVPVRGVERLITHRPEARGTAWTEEGPDGQALLVVAGAPEHAHRRVLDFLKREAKKDLEKAVAVHAEALGVRPVKITLRDTRSRWGSCSSAGRLNFSWRLIFAPPFVLDYLAAHEVSHLREMNHSPRFWRIVHRLCRRTDDAEAWLKRHGASLHRYR</sequence>
<feature type="domain" description="YgjP-like metallopeptidase" evidence="1">
    <location>
        <begin position="43"/>
        <end position="243"/>
    </location>
</feature>
<evidence type="ECO:0000259" key="1">
    <source>
        <dbReference type="Pfam" id="PF01863"/>
    </source>
</evidence>
<protein>
    <submittedName>
        <fullName evidence="2">Metal-dependent hydrolase</fullName>
    </submittedName>
</protein>
<comment type="caution">
    <text evidence="2">The sequence shown here is derived from an EMBL/GenBank/DDBJ whole genome shotgun (WGS) entry which is preliminary data.</text>
</comment>
<dbReference type="Proteomes" id="UP000239772">
    <property type="component" value="Unassembled WGS sequence"/>
</dbReference>
<name>A0A2T1HQY9_9HYPH</name>
<dbReference type="GO" id="GO:0016787">
    <property type="term" value="F:hydrolase activity"/>
    <property type="evidence" value="ECO:0007669"/>
    <property type="project" value="UniProtKB-KW"/>
</dbReference>
<dbReference type="InterPro" id="IPR053136">
    <property type="entry name" value="UTP_pyrophosphatase-like"/>
</dbReference>
<evidence type="ECO:0000313" key="2">
    <source>
        <dbReference type="EMBL" id="PSC04074.1"/>
    </source>
</evidence>
<accession>A0A2T1HQY9</accession>
<gene>
    <name evidence="2" type="ORF">SLNSH_15825</name>
</gene>
<dbReference type="Pfam" id="PF01863">
    <property type="entry name" value="YgjP-like"/>
    <property type="match status" value="1"/>
</dbReference>
<keyword evidence="3" id="KW-1185">Reference proteome</keyword>
<evidence type="ECO:0000313" key="3">
    <source>
        <dbReference type="Proteomes" id="UP000239772"/>
    </source>
</evidence>
<dbReference type="PANTHER" id="PTHR30399:SF1">
    <property type="entry name" value="UTP PYROPHOSPHATASE"/>
    <property type="match status" value="1"/>
</dbReference>
<organism evidence="2 3">
    <name type="scientific">Alsobacter soli</name>
    <dbReference type="NCBI Taxonomy" id="2109933"/>
    <lineage>
        <taxon>Bacteria</taxon>
        <taxon>Pseudomonadati</taxon>
        <taxon>Pseudomonadota</taxon>
        <taxon>Alphaproteobacteria</taxon>
        <taxon>Hyphomicrobiales</taxon>
        <taxon>Alsobacteraceae</taxon>
        <taxon>Alsobacter</taxon>
    </lineage>
</organism>